<dbReference type="AlphaFoldDB" id="A0AAD6LSN0"/>
<proteinExistence type="predicted"/>
<feature type="region of interest" description="Disordered" evidence="1">
    <location>
        <begin position="70"/>
        <end position="107"/>
    </location>
</feature>
<sequence length="143" mass="16100">MTKPFKPTYEERDATGGKASAFLPTMTRSKPSSFLPLRAFQKTLRVFANPDSTNPLVYIAKPSLKTTLKPSHPSRLCLGKQSQPLDGLKTGRKEERIKAKESSYKGGQENAGRICYDIRKCKTEDKQHGSQVCRAESLRRFHL</sequence>
<evidence type="ECO:0000256" key="1">
    <source>
        <dbReference type="SAM" id="MobiDB-lite"/>
    </source>
</evidence>
<dbReference type="EMBL" id="JAQIZT010000014">
    <property type="protein sequence ID" value="KAJ6972385.1"/>
    <property type="molecule type" value="Genomic_DNA"/>
</dbReference>
<comment type="caution">
    <text evidence="2">The sequence shown here is derived from an EMBL/GenBank/DDBJ whole genome shotgun (WGS) entry which is preliminary data.</text>
</comment>
<evidence type="ECO:0000313" key="2">
    <source>
        <dbReference type="EMBL" id="KAJ6972385.1"/>
    </source>
</evidence>
<protein>
    <submittedName>
        <fullName evidence="2">Uncharacterized protein</fullName>
    </submittedName>
</protein>
<feature type="compositionally biased region" description="Basic and acidic residues" evidence="1">
    <location>
        <begin position="89"/>
        <end position="103"/>
    </location>
</feature>
<name>A0AAD6LSN0_9ROSI</name>
<feature type="region of interest" description="Disordered" evidence="1">
    <location>
        <begin position="1"/>
        <end position="25"/>
    </location>
</feature>
<evidence type="ECO:0000313" key="3">
    <source>
        <dbReference type="Proteomes" id="UP001164929"/>
    </source>
</evidence>
<keyword evidence="3" id="KW-1185">Reference proteome</keyword>
<gene>
    <name evidence="2" type="ORF">NC653_032844</name>
</gene>
<accession>A0AAD6LSN0</accession>
<reference evidence="2" key="1">
    <citation type="journal article" date="2023" name="Mol. Ecol. Resour.">
        <title>Chromosome-level genome assembly of a triploid poplar Populus alba 'Berolinensis'.</title>
        <authorList>
            <person name="Chen S."/>
            <person name="Yu Y."/>
            <person name="Wang X."/>
            <person name="Wang S."/>
            <person name="Zhang T."/>
            <person name="Zhou Y."/>
            <person name="He R."/>
            <person name="Meng N."/>
            <person name="Wang Y."/>
            <person name="Liu W."/>
            <person name="Liu Z."/>
            <person name="Liu J."/>
            <person name="Guo Q."/>
            <person name="Huang H."/>
            <person name="Sederoff R.R."/>
            <person name="Wang G."/>
            <person name="Qu G."/>
            <person name="Chen S."/>
        </authorList>
    </citation>
    <scope>NUCLEOTIDE SEQUENCE</scope>
    <source>
        <strain evidence="2">SC-2020</strain>
    </source>
</reference>
<dbReference type="Proteomes" id="UP001164929">
    <property type="component" value="Chromosome 14"/>
</dbReference>
<organism evidence="2 3">
    <name type="scientific">Populus alba x Populus x berolinensis</name>
    <dbReference type="NCBI Taxonomy" id="444605"/>
    <lineage>
        <taxon>Eukaryota</taxon>
        <taxon>Viridiplantae</taxon>
        <taxon>Streptophyta</taxon>
        <taxon>Embryophyta</taxon>
        <taxon>Tracheophyta</taxon>
        <taxon>Spermatophyta</taxon>
        <taxon>Magnoliopsida</taxon>
        <taxon>eudicotyledons</taxon>
        <taxon>Gunneridae</taxon>
        <taxon>Pentapetalae</taxon>
        <taxon>rosids</taxon>
        <taxon>fabids</taxon>
        <taxon>Malpighiales</taxon>
        <taxon>Salicaceae</taxon>
        <taxon>Saliceae</taxon>
        <taxon>Populus</taxon>
    </lineage>
</organism>